<sequence>MKPLWVVFLLATWAAVKGVPLSPSPSPSPSLDCTNGPLGLLGDCLTFAENGSKVSKPEGSCCAGLKTVVKDSVLCLCEAFKAGSGDFAIALNVTKLLTLPSACGISTPSFSKCAVVALSPYPPEFSVSTLKQPSTAPSPAPASVLPGPVTVTFSPSSPSPARPLVSGAPPFPLSLLFLLLCLLATTWSHV</sequence>
<keyword evidence="2" id="KW-1185">Reference proteome</keyword>
<organism evidence="1 2">
    <name type="scientific">Persea americana</name>
    <name type="common">Avocado</name>
    <dbReference type="NCBI Taxonomy" id="3435"/>
    <lineage>
        <taxon>Eukaryota</taxon>
        <taxon>Viridiplantae</taxon>
        <taxon>Streptophyta</taxon>
        <taxon>Embryophyta</taxon>
        <taxon>Tracheophyta</taxon>
        <taxon>Spermatophyta</taxon>
        <taxon>Magnoliopsida</taxon>
        <taxon>Magnoliidae</taxon>
        <taxon>Laurales</taxon>
        <taxon>Lauraceae</taxon>
        <taxon>Persea</taxon>
    </lineage>
</organism>
<dbReference type="EMBL" id="CM056816">
    <property type="protein sequence ID" value="KAJ8631924.1"/>
    <property type="molecule type" value="Genomic_DNA"/>
</dbReference>
<protein>
    <submittedName>
        <fullName evidence="1">Uncharacterized protein</fullName>
    </submittedName>
</protein>
<gene>
    <name evidence="1" type="ORF">MRB53_025260</name>
</gene>
<comment type="caution">
    <text evidence="1">The sequence shown here is derived from an EMBL/GenBank/DDBJ whole genome shotgun (WGS) entry which is preliminary data.</text>
</comment>
<proteinExistence type="predicted"/>
<reference evidence="1 2" key="1">
    <citation type="journal article" date="2022" name="Hortic Res">
        <title>A haplotype resolved chromosomal level avocado genome allows analysis of novel avocado genes.</title>
        <authorList>
            <person name="Nath O."/>
            <person name="Fletcher S.J."/>
            <person name="Hayward A."/>
            <person name="Shaw L.M."/>
            <person name="Masouleh A.K."/>
            <person name="Furtado A."/>
            <person name="Henry R.J."/>
            <person name="Mitter N."/>
        </authorList>
    </citation>
    <scope>NUCLEOTIDE SEQUENCE [LARGE SCALE GENOMIC DNA]</scope>
    <source>
        <strain evidence="2">cv. Hass</strain>
    </source>
</reference>
<name>A0ACC2LER1_PERAE</name>
<dbReference type="Proteomes" id="UP001234297">
    <property type="component" value="Chromosome 8"/>
</dbReference>
<evidence type="ECO:0000313" key="1">
    <source>
        <dbReference type="EMBL" id="KAJ8631924.1"/>
    </source>
</evidence>
<accession>A0ACC2LER1</accession>
<evidence type="ECO:0000313" key="2">
    <source>
        <dbReference type="Proteomes" id="UP001234297"/>
    </source>
</evidence>